<dbReference type="OrthoDB" id="2651001at2"/>
<keyword evidence="2" id="KW-1185">Reference proteome</keyword>
<evidence type="ECO:0000313" key="1">
    <source>
        <dbReference type="EMBL" id="ASR49290.1"/>
    </source>
</evidence>
<gene>
    <name evidence="1" type="ORF">B4V02_22575</name>
</gene>
<reference evidence="1 2" key="1">
    <citation type="submission" date="2017-03" db="EMBL/GenBank/DDBJ databases">
        <title>Complete genome sequence of Paenibacillus Kribbensis producing bioflocculants.</title>
        <authorList>
            <person name="Lee H.-G."/>
            <person name="Oh H.-M."/>
        </authorList>
    </citation>
    <scope>NUCLEOTIDE SEQUENCE [LARGE SCALE GENOMIC DNA]</scope>
    <source>
        <strain evidence="1 2">AM49</strain>
    </source>
</reference>
<protein>
    <submittedName>
        <fullName evidence="1">Uncharacterized protein</fullName>
    </submittedName>
</protein>
<accession>A0A222WRP4</accession>
<organism evidence="1 2">
    <name type="scientific">Paenibacillus kribbensis</name>
    <dbReference type="NCBI Taxonomy" id="172713"/>
    <lineage>
        <taxon>Bacteria</taxon>
        <taxon>Bacillati</taxon>
        <taxon>Bacillota</taxon>
        <taxon>Bacilli</taxon>
        <taxon>Bacillales</taxon>
        <taxon>Paenibacillaceae</taxon>
        <taxon>Paenibacillus</taxon>
    </lineage>
</organism>
<evidence type="ECO:0000313" key="2">
    <source>
        <dbReference type="Proteomes" id="UP000214666"/>
    </source>
</evidence>
<dbReference type="EMBL" id="CP020028">
    <property type="protein sequence ID" value="ASR49290.1"/>
    <property type="molecule type" value="Genomic_DNA"/>
</dbReference>
<proteinExistence type="predicted"/>
<dbReference type="KEGG" id="pkb:B4V02_22575"/>
<name>A0A222WRP4_9BACL</name>
<dbReference type="AlphaFoldDB" id="A0A222WRP4"/>
<dbReference type="Proteomes" id="UP000214666">
    <property type="component" value="Chromosome"/>
</dbReference>
<sequence length="77" mass="8692">MNRTFKVLKTDMELFGAALVQLHVYVVSVDEELRVTFEDYGGIVEKITSESVRIAGKIFRRDQLEFRVELGAGKNAG</sequence>